<dbReference type="InterPro" id="IPR011604">
    <property type="entry name" value="PDDEXK-like_dom_sf"/>
</dbReference>
<proteinExistence type="predicted"/>
<reference evidence="2" key="1">
    <citation type="submission" date="2025-08" db="UniProtKB">
        <authorList>
            <consortium name="RefSeq"/>
        </authorList>
    </citation>
    <scope>IDENTIFICATION</scope>
    <source>
        <tissue evidence="2">Whole body</tissue>
    </source>
</reference>
<gene>
    <name evidence="2" type="primary">LOC112681685</name>
</gene>
<dbReference type="Gene3D" id="3.90.320.10">
    <property type="match status" value="1"/>
</dbReference>
<organism evidence="1 2">
    <name type="scientific">Sipha flava</name>
    <name type="common">yellow sugarcane aphid</name>
    <dbReference type="NCBI Taxonomy" id="143950"/>
    <lineage>
        <taxon>Eukaryota</taxon>
        <taxon>Metazoa</taxon>
        <taxon>Ecdysozoa</taxon>
        <taxon>Arthropoda</taxon>
        <taxon>Hexapoda</taxon>
        <taxon>Insecta</taxon>
        <taxon>Pterygota</taxon>
        <taxon>Neoptera</taxon>
        <taxon>Paraneoptera</taxon>
        <taxon>Hemiptera</taxon>
        <taxon>Sternorrhyncha</taxon>
        <taxon>Aphidomorpha</taxon>
        <taxon>Aphidoidea</taxon>
        <taxon>Aphididae</taxon>
        <taxon>Sipha</taxon>
    </lineage>
</organism>
<dbReference type="RefSeq" id="XP_025407752.1">
    <property type="nucleotide sequence ID" value="XM_025551967.1"/>
</dbReference>
<keyword evidence="1" id="KW-1185">Reference proteome</keyword>
<protein>
    <submittedName>
        <fullName evidence="2">Uncharacterized protein LOC112681685</fullName>
    </submittedName>
</protein>
<dbReference type="OrthoDB" id="6623270at2759"/>
<dbReference type="AlphaFoldDB" id="A0A8B8FBF8"/>
<accession>A0A8B8FBF8</accession>
<name>A0A8B8FBF8_9HEMI</name>
<dbReference type="Proteomes" id="UP000694846">
    <property type="component" value="Unplaced"/>
</dbReference>
<sequence length="111" mass="13276">MGQLYISRRDMCYFVVYTSNWIHIEIIKYDSSFWENKMVNKLKIFYNECLLPEIVNPLYPKRMLKADIRESEIIKNSLRKAVNDYLLMRNSSYTLVSYKLGNYSTSHCSKP</sequence>
<dbReference type="GeneID" id="112681685"/>
<evidence type="ECO:0000313" key="1">
    <source>
        <dbReference type="Proteomes" id="UP000694846"/>
    </source>
</evidence>
<evidence type="ECO:0000313" key="2">
    <source>
        <dbReference type="RefSeq" id="XP_025407752.1"/>
    </source>
</evidence>